<feature type="binding site" evidence="4">
    <location>
        <position position="356"/>
    </location>
    <ligand>
        <name>S-adenosyl-L-methionine</name>
        <dbReference type="ChEBI" id="CHEBI:59789"/>
    </ligand>
</feature>
<dbReference type="SUPFAM" id="SSF50249">
    <property type="entry name" value="Nucleic acid-binding proteins"/>
    <property type="match status" value="1"/>
</dbReference>
<feature type="compositionally biased region" description="Low complexity" evidence="6">
    <location>
        <begin position="1"/>
        <end position="19"/>
    </location>
</feature>
<dbReference type="InterPro" id="IPR029063">
    <property type="entry name" value="SAM-dependent_MTases_sf"/>
</dbReference>
<feature type="active site" evidence="5">
    <location>
        <position position="431"/>
    </location>
</feature>
<dbReference type="EMBL" id="PUFO01000016">
    <property type="protein sequence ID" value="TDG79925.1"/>
    <property type="molecule type" value="Genomic_DNA"/>
</dbReference>
<dbReference type="InterPro" id="IPR010280">
    <property type="entry name" value="U5_MeTrfase_fam"/>
</dbReference>
<sequence length="473" mass="53376">MNYNHSNQNRNSRNRQPQPDVEVEEGQRFPLTIKRLGINGEGIGYYKHKTVFIPGALPDEVVVAEVTRIHARYLDAKIHKIRTKSPNRVEPRDAYSGNVGGFELEHLAYPAQLQFKRDVVVQSLEKYHPRGYMDYELRPTIGMEDPYAYRNKAQFQIRKIDDKVVAGLYKEGTHEVVDLETCSVQYPLTMTIMRAVVKMLQDLDVPIYDEEAESGIVKTVVIRVAVSTQQAQLVFVTNSQKLPKKRELLERIEAELPDVVSVMQNVNPGKTSLIWGEETKPLAGKTYIEEYLNKLRFNLSARAFLQLNPFMTEQLYAEGLKGLNLTADDNVIDAYSGVGTIGLSIASSAKEVRGMDTIAESVDDANQNAKQNGIQNAHYVAGKAEDVIPQWLALGWEPTALIVDPPRTGLDDTLLETILTTRPEKFVYISCNPSTMAQDLVKLTEVYNVDYIQSVDMMPQTARCEAVVRMHLR</sequence>
<dbReference type="RefSeq" id="WP_010620320.1">
    <property type="nucleotide sequence ID" value="NZ_PUFO01000016.1"/>
</dbReference>
<dbReference type="SUPFAM" id="SSF53335">
    <property type="entry name" value="S-adenosyl-L-methionine-dependent methyltransferases"/>
    <property type="match status" value="1"/>
</dbReference>
<comment type="caution">
    <text evidence="8">The sequence shown here is derived from an EMBL/GenBank/DDBJ whole genome shotgun (WGS) entry which is preliminary data.</text>
</comment>
<dbReference type="Proteomes" id="UP000294854">
    <property type="component" value="Unassembled WGS sequence"/>
</dbReference>
<dbReference type="PANTHER" id="PTHR11061:SF45">
    <property type="match status" value="1"/>
</dbReference>
<reference evidence="8 9" key="1">
    <citation type="journal article" date="2019" name="Appl. Microbiol. Biotechnol.">
        <title>Uncovering carbohydrate metabolism through a genotype-phenotype association study of 56 lactic acid bacteria genomes.</title>
        <authorList>
            <person name="Buron-Moles G."/>
            <person name="Chailyan A."/>
            <person name="Dolejs I."/>
            <person name="Forster J."/>
            <person name="Miks M.H."/>
        </authorList>
    </citation>
    <scope>NUCLEOTIDE SEQUENCE [LARGE SCALE GENOMIC DNA]</scope>
    <source>
        <strain evidence="8 9">ATCC 49373</strain>
    </source>
</reference>
<evidence type="ECO:0000256" key="6">
    <source>
        <dbReference type="SAM" id="MobiDB-lite"/>
    </source>
</evidence>
<dbReference type="CDD" id="cd02440">
    <property type="entry name" value="AdoMet_MTases"/>
    <property type="match status" value="1"/>
</dbReference>
<accession>A0A4R5NSC4</accession>
<dbReference type="Gene3D" id="3.40.50.150">
    <property type="entry name" value="Vaccinia Virus protein VP39"/>
    <property type="match status" value="1"/>
</dbReference>
<dbReference type="Gene3D" id="2.40.50.1070">
    <property type="match status" value="1"/>
</dbReference>
<dbReference type="GO" id="GO:0070475">
    <property type="term" value="P:rRNA base methylation"/>
    <property type="evidence" value="ECO:0007669"/>
    <property type="project" value="TreeGrafter"/>
</dbReference>
<evidence type="ECO:0000256" key="4">
    <source>
        <dbReference type="PROSITE-ProRule" id="PRU01024"/>
    </source>
</evidence>
<dbReference type="GO" id="GO:0070041">
    <property type="term" value="F:rRNA (uridine-C5-)-methyltransferase activity"/>
    <property type="evidence" value="ECO:0007669"/>
    <property type="project" value="TreeGrafter"/>
</dbReference>
<dbReference type="PANTHER" id="PTHR11061">
    <property type="entry name" value="RNA M5U METHYLTRANSFERASE"/>
    <property type="match status" value="1"/>
</dbReference>
<keyword evidence="9" id="KW-1185">Reference proteome</keyword>
<protein>
    <recommendedName>
        <fullName evidence="7">TRAM domain-containing protein</fullName>
    </recommendedName>
</protein>
<dbReference type="Pfam" id="PF05958">
    <property type="entry name" value="tRNA_U5-meth_tr"/>
    <property type="match status" value="1"/>
</dbReference>
<feature type="binding site" evidence="4">
    <location>
        <position position="335"/>
    </location>
    <ligand>
        <name>S-adenosyl-L-methionine</name>
        <dbReference type="ChEBI" id="CHEBI:59789"/>
    </ligand>
</feature>
<evidence type="ECO:0000256" key="1">
    <source>
        <dbReference type="ARBA" id="ARBA00022603"/>
    </source>
</evidence>
<dbReference type="PROSITE" id="PS50926">
    <property type="entry name" value="TRAM"/>
    <property type="match status" value="1"/>
</dbReference>
<dbReference type="PROSITE" id="PS01230">
    <property type="entry name" value="TRMA_1"/>
    <property type="match status" value="1"/>
</dbReference>
<gene>
    <name evidence="8" type="ORF">C5L31_002144</name>
</gene>
<keyword evidence="2 4" id="KW-0808">Transferase</keyword>
<evidence type="ECO:0000259" key="7">
    <source>
        <dbReference type="PROSITE" id="PS50926"/>
    </source>
</evidence>
<dbReference type="InterPro" id="IPR002792">
    <property type="entry name" value="TRAM_dom"/>
</dbReference>
<feature type="domain" description="TRAM" evidence="7">
    <location>
        <begin position="22"/>
        <end position="80"/>
    </location>
</feature>
<dbReference type="Gene3D" id="2.40.50.140">
    <property type="entry name" value="Nucleic acid-binding proteins"/>
    <property type="match status" value="1"/>
</dbReference>
<feature type="binding site" evidence="4">
    <location>
        <position position="306"/>
    </location>
    <ligand>
        <name>S-adenosyl-L-methionine</name>
        <dbReference type="ChEBI" id="CHEBI:59789"/>
    </ligand>
</feature>
<dbReference type="Pfam" id="PF01938">
    <property type="entry name" value="TRAM"/>
    <property type="match status" value="1"/>
</dbReference>
<dbReference type="InterPro" id="IPR012340">
    <property type="entry name" value="NA-bd_OB-fold"/>
</dbReference>
<dbReference type="PROSITE" id="PS51687">
    <property type="entry name" value="SAM_MT_RNA_M5U"/>
    <property type="match status" value="1"/>
</dbReference>
<dbReference type="FunFam" id="2.40.50.1070:FF:000003">
    <property type="entry name" value="23S rRNA (Uracil-5-)-methyltransferase RumA"/>
    <property type="match status" value="1"/>
</dbReference>
<feature type="active site" description="Nucleophile" evidence="4">
    <location>
        <position position="431"/>
    </location>
</feature>
<dbReference type="FunFam" id="2.40.50.140:FF:000097">
    <property type="entry name" value="23S rRNA (uracil(1939)-C(5))-methyltransferase RlmD"/>
    <property type="match status" value="1"/>
</dbReference>
<dbReference type="InterPro" id="IPR030390">
    <property type="entry name" value="MeTrfase_TrmA_AS"/>
</dbReference>
<dbReference type="STRING" id="1122149.FD44_GL001824"/>
<organism evidence="8 9">
    <name type="scientific">Secundilactobacillus malefermentans</name>
    <dbReference type="NCBI Taxonomy" id="176292"/>
    <lineage>
        <taxon>Bacteria</taxon>
        <taxon>Bacillati</taxon>
        <taxon>Bacillota</taxon>
        <taxon>Bacilli</taxon>
        <taxon>Lactobacillales</taxon>
        <taxon>Lactobacillaceae</taxon>
        <taxon>Secundilactobacillus</taxon>
    </lineage>
</organism>
<evidence type="ECO:0000313" key="9">
    <source>
        <dbReference type="Proteomes" id="UP000294854"/>
    </source>
</evidence>
<feature type="region of interest" description="Disordered" evidence="6">
    <location>
        <begin position="1"/>
        <end position="26"/>
    </location>
</feature>
<proteinExistence type="inferred from homology"/>
<feature type="binding site" evidence="4">
    <location>
        <position position="404"/>
    </location>
    <ligand>
        <name>S-adenosyl-L-methionine</name>
        <dbReference type="ChEBI" id="CHEBI:59789"/>
    </ligand>
</feature>
<evidence type="ECO:0000313" key="8">
    <source>
        <dbReference type="EMBL" id="TDG79925.1"/>
    </source>
</evidence>
<evidence type="ECO:0000256" key="5">
    <source>
        <dbReference type="PROSITE-ProRule" id="PRU10015"/>
    </source>
</evidence>
<comment type="similarity">
    <text evidence="4">Belongs to the class I-like SAM-binding methyltransferase superfamily. RNA M5U methyltransferase family.</text>
</comment>
<dbReference type="NCBIfam" id="TIGR00479">
    <property type="entry name" value="rumA"/>
    <property type="match status" value="1"/>
</dbReference>
<evidence type="ECO:0000256" key="3">
    <source>
        <dbReference type="ARBA" id="ARBA00022691"/>
    </source>
</evidence>
<name>A0A4R5NSC4_9LACO</name>
<evidence type="ECO:0000256" key="2">
    <source>
        <dbReference type="ARBA" id="ARBA00022679"/>
    </source>
</evidence>
<dbReference type="OrthoDB" id="9804590at2"/>
<keyword evidence="3 4" id="KW-0949">S-adenosyl-L-methionine</keyword>
<dbReference type="AlphaFoldDB" id="A0A4R5NSC4"/>
<keyword evidence="1 4" id="KW-0489">Methyltransferase</keyword>